<dbReference type="Gene3D" id="2.115.10.20">
    <property type="entry name" value="Glycosyl hydrolase domain, family 43"/>
    <property type="match status" value="1"/>
</dbReference>
<dbReference type="CDD" id="cd18825">
    <property type="entry name" value="GH43_CtGH43-like"/>
    <property type="match status" value="1"/>
</dbReference>
<dbReference type="EMBL" id="LT629740">
    <property type="protein sequence ID" value="SDT35777.1"/>
    <property type="molecule type" value="Genomic_DNA"/>
</dbReference>
<accession>A0A1H1ZQC6</accession>
<dbReference type="SUPFAM" id="SSF75005">
    <property type="entry name" value="Arabinanase/levansucrase/invertase"/>
    <property type="match status" value="1"/>
</dbReference>
<evidence type="ECO:0000256" key="5">
    <source>
        <dbReference type="RuleBase" id="RU361187"/>
    </source>
</evidence>
<dbReference type="Pfam" id="PF04616">
    <property type="entry name" value="Glyco_hydro_43"/>
    <property type="match status" value="1"/>
</dbReference>
<comment type="similarity">
    <text evidence="1 5">Belongs to the glycosyl hydrolase 43 family.</text>
</comment>
<evidence type="ECO:0000256" key="6">
    <source>
        <dbReference type="SAM" id="SignalP"/>
    </source>
</evidence>
<evidence type="ECO:0000313" key="8">
    <source>
        <dbReference type="Proteomes" id="UP000199679"/>
    </source>
</evidence>
<keyword evidence="8" id="KW-1185">Reference proteome</keyword>
<dbReference type="PANTHER" id="PTHR22925:SF3">
    <property type="entry name" value="GLYCOSYL HYDROLASE FAMILY PROTEIN 43"/>
    <property type="match status" value="1"/>
</dbReference>
<evidence type="ECO:0000313" key="7">
    <source>
        <dbReference type="EMBL" id="SDT35777.1"/>
    </source>
</evidence>
<dbReference type="GO" id="GO:0004553">
    <property type="term" value="F:hydrolase activity, hydrolyzing O-glycosyl compounds"/>
    <property type="evidence" value="ECO:0007669"/>
    <property type="project" value="InterPro"/>
</dbReference>
<sequence>MKYTYMKYLLIFALTLSCYQSSYSKSFKCLADTATAGKTILDEDGKPVNAHGGGVLYYKGVYYFFGEIKKGNTWLVPDQHWEDYRVPAGGISCYSSTDLVHWKNRGVALKPTTNNPGYDIDTSRVIERPKVIYNKETKKFVMWMHIDKNDYKYSRGGVAVSDKPWGPYQYIGSVKPNNQMLRDMNLFKDDDGKAYLIYSSEDNNTMQICLLSNDYLKPTKHYSRILINKKRESPAIFKYSGKYYLITSGCSGWSPNAAAYAVADHIMGPWEEHGNPCKGPNADSSFYSQGGFVLPVANKPGSFIFMGDIWNKLDLEQSRYLWLPIRFVKGEIEIYN</sequence>
<dbReference type="InterPro" id="IPR023296">
    <property type="entry name" value="Glyco_hydro_beta-prop_sf"/>
</dbReference>
<reference evidence="7 8" key="1">
    <citation type="submission" date="2016-10" db="EMBL/GenBank/DDBJ databases">
        <authorList>
            <person name="de Groot N.N."/>
        </authorList>
    </citation>
    <scope>NUCLEOTIDE SEQUENCE [LARGE SCALE GENOMIC DNA]</scope>
    <source>
        <strain evidence="7 8">MP1X4</strain>
    </source>
</reference>
<keyword evidence="6" id="KW-0732">Signal</keyword>
<dbReference type="InterPro" id="IPR006710">
    <property type="entry name" value="Glyco_hydro_43"/>
</dbReference>
<feature type="chain" id="PRO_5009267964" evidence="6">
    <location>
        <begin position="25"/>
        <end position="336"/>
    </location>
</feature>
<dbReference type="Proteomes" id="UP000199679">
    <property type="component" value="Chromosome I"/>
</dbReference>
<gene>
    <name evidence="7" type="ORF">SAMN05216490_3202</name>
</gene>
<evidence type="ECO:0000256" key="2">
    <source>
        <dbReference type="ARBA" id="ARBA00022801"/>
    </source>
</evidence>
<dbReference type="RefSeq" id="WP_232009309.1">
    <property type="nucleotide sequence ID" value="NZ_LT629740.1"/>
</dbReference>
<dbReference type="PANTHER" id="PTHR22925">
    <property type="entry name" value="GLYCOSYL HYDROLASE 43 FAMILY MEMBER"/>
    <property type="match status" value="1"/>
</dbReference>
<keyword evidence="2 5" id="KW-0378">Hydrolase</keyword>
<dbReference type="STRING" id="652787.SAMN05216490_3202"/>
<feature type="signal peptide" evidence="6">
    <location>
        <begin position="1"/>
        <end position="24"/>
    </location>
</feature>
<evidence type="ECO:0000256" key="4">
    <source>
        <dbReference type="PIRSR" id="PIRSR606710-2"/>
    </source>
</evidence>
<evidence type="ECO:0000256" key="1">
    <source>
        <dbReference type="ARBA" id="ARBA00009865"/>
    </source>
</evidence>
<dbReference type="AlphaFoldDB" id="A0A1H1ZQC6"/>
<keyword evidence="3 5" id="KW-0326">Glycosidase</keyword>
<dbReference type="PROSITE" id="PS51257">
    <property type="entry name" value="PROKAR_LIPOPROTEIN"/>
    <property type="match status" value="1"/>
</dbReference>
<feature type="site" description="Important for catalytic activity, responsible for pKa modulation of the active site Glu and correct orientation of both the proton donor and substrate" evidence="4">
    <location>
        <position position="183"/>
    </location>
</feature>
<proteinExistence type="inferred from homology"/>
<organism evidence="7 8">
    <name type="scientific">Mucilaginibacter mallensis</name>
    <dbReference type="NCBI Taxonomy" id="652787"/>
    <lineage>
        <taxon>Bacteria</taxon>
        <taxon>Pseudomonadati</taxon>
        <taxon>Bacteroidota</taxon>
        <taxon>Sphingobacteriia</taxon>
        <taxon>Sphingobacteriales</taxon>
        <taxon>Sphingobacteriaceae</taxon>
        <taxon>Mucilaginibacter</taxon>
    </lineage>
</organism>
<name>A0A1H1ZQC6_MUCMA</name>
<evidence type="ECO:0000256" key="3">
    <source>
        <dbReference type="ARBA" id="ARBA00023295"/>
    </source>
</evidence>
<dbReference type="GO" id="GO:0005975">
    <property type="term" value="P:carbohydrate metabolic process"/>
    <property type="evidence" value="ECO:0007669"/>
    <property type="project" value="InterPro"/>
</dbReference>
<protein>
    <submittedName>
        <fullName evidence="7">Glycosyl hydrolases family 43</fullName>
    </submittedName>
</protein>